<evidence type="ECO:0000259" key="12">
    <source>
        <dbReference type="PROSITE" id="PS50011"/>
    </source>
</evidence>
<dbReference type="Gene3D" id="2.130.10.10">
    <property type="entry name" value="YVTN repeat-like/Quinoprotein amine dehydrogenase"/>
    <property type="match status" value="2"/>
</dbReference>
<evidence type="ECO:0000256" key="1">
    <source>
        <dbReference type="ARBA" id="ARBA00012513"/>
    </source>
</evidence>
<dbReference type="PROSITE" id="PS50294">
    <property type="entry name" value="WD_REPEATS_REGION"/>
    <property type="match status" value="2"/>
</dbReference>
<dbReference type="SUPFAM" id="SSF48371">
    <property type="entry name" value="ARM repeat"/>
    <property type="match status" value="1"/>
</dbReference>
<feature type="region of interest" description="Disordered" evidence="11">
    <location>
        <begin position="360"/>
        <end position="386"/>
    </location>
</feature>
<dbReference type="SMART" id="SM00220">
    <property type="entry name" value="S_TKc"/>
    <property type="match status" value="1"/>
</dbReference>
<keyword evidence="4" id="KW-0808">Transferase</keyword>
<evidence type="ECO:0000256" key="11">
    <source>
        <dbReference type="SAM" id="MobiDB-lite"/>
    </source>
</evidence>
<dbReference type="InterPro" id="IPR001680">
    <property type="entry name" value="WD40_rpt"/>
</dbReference>
<feature type="compositionally biased region" description="Pro residues" evidence="11">
    <location>
        <begin position="848"/>
        <end position="864"/>
    </location>
</feature>
<dbReference type="InterPro" id="IPR036322">
    <property type="entry name" value="WD40_repeat_dom_sf"/>
</dbReference>
<dbReference type="PROSITE" id="PS50082">
    <property type="entry name" value="WD_REPEATS_2"/>
    <property type="match status" value="3"/>
</dbReference>
<comment type="caution">
    <text evidence="13">The sequence shown here is derived from an EMBL/GenBank/DDBJ whole genome shotgun (WGS) entry which is preliminary data.</text>
</comment>
<dbReference type="EMBL" id="JALJOU010000030">
    <property type="protein sequence ID" value="KAK9835063.1"/>
    <property type="molecule type" value="Genomic_DNA"/>
</dbReference>
<keyword evidence="14" id="KW-1185">Reference proteome</keyword>
<feature type="domain" description="Protein kinase" evidence="12">
    <location>
        <begin position="22"/>
        <end position="302"/>
    </location>
</feature>
<protein>
    <recommendedName>
        <fullName evidence="1">non-specific serine/threonine protein kinase</fullName>
        <ecNumber evidence="1">2.7.11.1</ecNumber>
    </recommendedName>
</protein>
<dbReference type="CDD" id="cd13980">
    <property type="entry name" value="STKc_Vps15"/>
    <property type="match status" value="1"/>
</dbReference>
<dbReference type="PANTHER" id="PTHR17583">
    <property type="entry name" value="PHOSPHOINOSITIDE 3-KINASE REGULATORY SUBUNIT 4"/>
    <property type="match status" value="1"/>
</dbReference>
<keyword evidence="7" id="KW-0418">Kinase</keyword>
<dbReference type="InterPro" id="IPR016024">
    <property type="entry name" value="ARM-type_fold"/>
</dbReference>
<feature type="repeat" description="WD" evidence="10">
    <location>
        <begin position="1098"/>
        <end position="1132"/>
    </location>
</feature>
<dbReference type="GO" id="GO:0034271">
    <property type="term" value="C:phosphatidylinositol 3-kinase complex, class III, type I"/>
    <property type="evidence" value="ECO:0007669"/>
    <property type="project" value="TreeGrafter"/>
</dbReference>
<feature type="compositionally biased region" description="Low complexity" evidence="11">
    <location>
        <begin position="364"/>
        <end position="386"/>
    </location>
</feature>
<dbReference type="GO" id="GO:0005770">
    <property type="term" value="C:late endosome"/>
    <property type="evidence" value="ECO:0007669"/>
    <property type="project" value="TreeGrafter"/>
</dbReference>
<accession>A0AAW1RN60</accession>
<evidence type="ECO:0000256" key="6">
    <source>
        <dbReference type="ARBA" id="ARBA00022741"/>
    </source>
</evidence>
<dbReference type="InterPro" id="IPR021133">
    <property type="entry name" value="HEAT_type_2"/>
</dbReference>
<dbReference type="GO" id="GO:0005524">
    <property type="term" value="F:ATP binding"/>
    <property type="evidence" value="ECO:0007669"/>
    <property type="project" value="UniProtKB-KW"/>
</dbReference>
<dbReference type="GO" id="GO:0016236">
    <property type="term" value="P:macroautophagy"/>
    <property type="evidence" value="ECO:0007669"/>
    <property type="project" value="InterPro"/>
</dbReference>
<dbReference type="Gene3D" id="1.25.10.10">
    <property type="entry name" value="Leucine-rich Repeat Variant"/>
    <property type="match status" value="2"/>
</dbReference>
<dbReference type="InterPro" id="IPR011989">
    <property type="entry name" value="ARM-like"/>
</dbReference>
<evidence type="ECO:0000256" key="2">
    <source>
        <dbReference type="ARBA" id="ARBA00022527"/>
    </source>
</evidence>
<dbReference type="PROSITE" id="PS00108">
    <property type="entry name" value="PROTEIN_KINASE_ST"/>
    <property type="match status" value="1"/>
</dbReference>
<feature type="region of interest" description="Disordered" evidence="11">
    <location>
        <begin position="848"/>
        <end position="899"/>
    </location>
</feature>
<evidence type="ECO:0000256" key="5">
    <source>
        <dbReference type="ARBA" id="ARBA00022737"/>
    </source>
</evidence>
<dbReference type="PROSITE" id="PS50011">
    <property type="entry name" value="PROTEIN_KINASE_DOM"/>
    <property type="match status" value="1"/>
</dbReference>
<evidence type="ECO:0000256" key="7">
    <source>
        <dbReference type="ARBA" id="ARBA00022777"/>
    </source>
</evidence>
<feature type="compositionally biased region" description="Low complexity" evidence="11">
    <location>
        <begin position="865"/>
        <end position="899"/>
    </location>
</feature>
<keyword evidence="3 10" id="KW-0853">WD repeat</keyword>
<evidence type="ECO:0000256" key="3">
    <source>
        <dbReference type="ARBA" id="ARBA00022574"/>
    </source>
</evidence>
<dbReference type="Pfam" id="PF00069">
    <property type="entry name" value="Pkinase"/>
    <property type="match status" value="1"/>
</dbReference>
<keyword evidence="8" id="KW-0067">ATP-binding</keyword>
<dbReference type="PROSITE" id="PS50077">
    <property type="entry name" value="HEAT_REPEAT"/>
    <property type="match status" value="1"/>
</dbReference>
<evidence type="ECO:0000256" key="4">
    <source>
        <dbReference type="ARBA" id="ARBA00022679"/>
    </source>
</evidence>
<sequence>MGNQLAQPQKLQADHFAEIPKVVLKDNLGGGRFLKTLVCLHDDGGLVVVKVYYKRGDVPDLRPYEVNLVDTRERLSGLACPHVLPFQAFLESDKAAYLLRPHVFADLYHRLSTRPFLSATEKRWLAFQLLTALAQCHERGVCHGDLKCENVLVTSWDWLFLADFASHKPTYLPSDNPADFSFFFDAGGRRRCYIAPERFYESAGADAALLASQPLIPAMDVFSLGCVLAELFLEGRALFDLSKLLAYRRGEHSPEADLADIDPAFREVILHMTQLDPGNRLRAAEYLQRWGARLINVVEEWAGLAGGGGSFGAGAPAERLGTATLLADTQRLLTRLHERDISTADDGDFFFAEHPCSEVPEPHSAAAADTAASAERRGSSALASSSGRFEEVDEEAFDFQLRDMAGSVFRDAAVAGARGRRDIELPGSDWEWVTEWEVDGAVEPTDAEAWQYQAAAGDSGRPGVAARAPSGHLGWQAACPAGRAWRRRRWVRKRRRRAEAGGVVLVVVLLCSLLRGAKLQECKTRAVALLSQAAALCDDDMRLQRVVPYLLSLMPAGEAAPAVRCAALRCLVRVLATVDALPPSDSNLFTEYILPSLSLLPTDSEEAVRVEYAGAIAPLAATAHRFLLRLQHGAAEQAAAAASASPLVRYEEEVAALRVAVLKVVNELVVGARSGAWSRRALLLHLPRLLAFLGRRHSNDYLLPTIITFLNDRDWQLRAAFFRHIACLAPTTGFSGLEAFLLPCVEQALGDEEQAVVTAAIGFLAAITRERWLRKRSLLACLTKVSVRFLRHHSAAVRAAAVEFTAEAAAALSPAELYAQALPALLPALRCEPVSLLDPSALVACLEPGPPPPAQLPRRPPSPAPSVSSAGSRRAAPLRRSPASSSAANALREADAATPISPPAAPAYSVVVDPKFHRPGASRLAAALEGLASSGNDGHLIARSASGRPNFGGAAGAAAAAAAADAGRLVASAKRVSKPAAELARRGGGLRGPLVDLPGFQAGHAQASAAAFGISDAIDAAIHTDLPAHPSSALASAAPWQPRGVLMAHLAEHRRAVTRVAVAGGGTFFVSASADETCKVWDARRLERDVVFRSRLTYTGQAGRILACTACEGGGSVASGSADGSVHVWRVEYTTRAGGAPDRYTGIVGLRQAAPGEGAVLEVAPWAGQLLYATQRGGVHVWDLRARRDAWTLPCTPSQGLLGALAVDPDGGSWLLTGSSRGRLDLWDLRFQLRVASWQHPAHAAVDALAPARAPAARLGLRAGAVAGPLVYVAAGAGEVGLWDVATQRCHQVLRVVQREDAQAARLELPAALQRPAPAPPPASDAPGLARHLAIADIQAPPARVAGALALLPTGAGPMAGVPVLEETCISHNTEAQGPEGLQGQLDRQAALCHRDSVVALAALDSGERLLLSGSLDGVVKAWK</sequence>
<evidence type="ECO:0000256" key="9">
    <source>
        <dbReference type="PROSITE-ProRule" id="PRU00103"/>
    </source>
</evidence>
<dbReference type="InterPro" id="IPR000719">
    <property type="entry name" value="Prot_kinase_dom"/>
</dbReference>
<dbReference type="GO" id="GO:0071561">
    <property type="term" value="C:nucleus-vacuole junction"/>
    <property type="evidence" value="ECO:0007669"/>
    <property type="project" value="TreeGrafter"/>
</dbReference>
<name>A0AAW1RN60_9CHLO</name>
<dbReference type="InterPro" id="IPR008271">
    <property type="entry name" value="Ser/Thr_kinase_AS"/>
</dbReference>
<evidence type="ECO:0000256" key="8">
    <source>
        <dbReference type="ARBA" id="ARBA00022840"/>
    </source>
</evidence>
<dbReference type="GO" id="GO:0045324">
    <property type="term" value="P:late endosome to vacuole transport"/>
    <property type="evidence" value="ECO:0007669"/>
    <property type="project" value="InterPro"/>
</dbReference>
<organism evidence="13 14">
    <name type="scientific">Elliptochloris bilobata</name>
    <dbReference type="NCBI Taxonomy" id="381761"/>
    <lineage>
        <taxon>Eukaryota</taxon>
        <taxon>Viridiplantae</taxon>
        <taxon>Chlorophyta</taxon>
        <taxon>core chlorophytes</taxon>
        <taxon>Trebouxiophyceae</taxon>
        <taxon>Trebouxiophyceae incertae sedis</taxon>
        <taxon>Elliptochloris clade</taxon>
        <taxon>Elliptochloris</taxon>
    </lineage>
</organism>
<reference evidence="13 14" key="1">
    <citation type="journal article" date="2024" name="Nat. Commun.">
        <title>Phylogenomics reveals the evolutionary origins of lichenization in chlorophyte algae.</title>
        <authorList>
            <person name="Puginier C."/>
            <person name="Libourel C."/>
            <person name="Otte J."/>
            <person name="Skaloud P."/>
            <person name="Haon M."/>
            <person name="Grisel S."/>
            <person name="Petersen M."/>
            <person name="Berrin J.G."/>
            <person name="Delaux P.M."/>
            <person name="Dal Grande F."/>
            <person name="Keller J."/>
        </authorList>
    </citation>
    <scope>NUCLEOTIDE SEQUENCE [LARGE SCALE GENOMIC DNA]</scope>
    <source>
        <strain evidence="13 14">SAG 245.80</strain>
    </source>
</reference>
<feature type="repeat" description="HEAT" evidence="9">
    <location>
        <begin position="702"/>
        <end position="740"/>
    </location>
</feature>
<dbReference type="GO" id="GO:0034272">
    <property type="term" value="C:phosphatidylinositol 3-kinase complex, class III, type II"/>
    <property type="evidence" value="ECO:0007669"/>
    <property type="project" value="TreeGrafter"/>
</dbReference>
<dbReference type="Pfam" id="PF00400">
    <property type="entry name" value="WD40"/>
    <property type="match status" value="3"/>
</dbReference>
<dbReference type="InterPro" id="IPR015943">
    <property type="entry name" value="WD40/YVTN_repeat-like_dom_sf"/>
</dbReference>
<keyword evidence="2" id="KW-0723">Serine/threonine-protein kinase</keyword>
<dbReference type="SUPFAM" id="SSF56112">
    <property type="entry name" value="Protein kinase-like (PK-like)"/>
    <property type="match status" value="1"/>
</dbReference>
<gene>
    <name evidence="13" type="ORF">WJX81_008280</name>
</gene>
<evidence type="ECO:0000256" key="10">
    <source>
        <dbReference type="PROSITE-ProRule" id="PRU00221"/>
    </source>
</evidence>
<dbReference type="InterPro" id="IPR045162">
    <property type="entry name" value="Vps15-like"/>
</dbReference>
<dbReference type="Pfam" id="PF22956">
    <property type="entry name" value="VPS15-like_hel"/>
    <property type="match status" value="1"/>
</dbReference>
<feature type="repeat" description="WD" evidence="10">
    <location>
        <begin position="1050"/>
        <end position="1091"/>
    </location>
</feature>
<dbReference type="InterPro" id="IPR011009">
    <property type="entry name" value="Kinase-like_dom_sf"/>
</dbReference>
<proteinExistence type="predicted"/>
<evidence type="ECO:0000313" key="13">
    <source>
        <dbReference type="EMBL" id="KAK9835063.1"/>
    </source>
</evidence>
<evidence type="ECO:0000313" key="14">
    <source>
        <dbReference type="Proteomes" id="UP001445335"/>
    </source>
</evidence>
<dbReference type="GO" id="GO:0004674">
    <property type="term" value="F:protein serine/threonine kinase activity"/>
    <property type="evidence" value="ECO:0007669"/>
    <property type="project" value="UniProtKB-KW"/>
</dbReference>
<feature type="repeat" description="WD" evidence="10">
    <location>
        <begin position="1391"/>
        <end position="1424"/>
    </location>
</feature>
<keyword evidence="6" id="KW-0547">Nucleotide-binding</keyword>
<dbReference type="GO" id="GO:0006623">
    <property type="term" value="P:protein targeting to vacuole"/>
    <property type="evidence" value="ECO:0007669"/>
    <property type="project" value="TreeGrafter"/>
</dbReference>
<dbReference type="SUPFAM" id="SSF50978">
    <property type="entry name" value="WD40 repeat-like"/>
    <property type="match status" value="1"/>
</dbReference>
<dbReference type="PANTHER" id="PTHR17583:SF0">
    <property type="entry name" value="PHOSPHOINOSITIDE 3-KINASE REGULATORY SUBUNIT 4"/>
    <property type="match status" value="1"/>
</dbReference>
<dbReference type="Proteomes" id="UP001445335">
    <property type="component" value="Unassembled WGS sequence"/>
</dbReference>
<keyword evidence="5" id="KW-0677">Repeat</keyword>
<dbReference type="Gene3D" id="1.10.510.10">
    <property type="entry name" value="Transferase(Phosphotransferase) domain 1"/>
    <property type="match status" value="1"/>
</dbReference>
<dbReference type="InterPro" id="IPR055231">
    <property type="entry name" value="2AA_helical"/>
</dbReference>
<dbReference type="SMART" id="SM00320">
    <property type="entry name" value="WD40"/>
    <property type="match status" value="4"/>
</dbReference>
<dbReference type="EC" id="2.7.11.1" evidence="1"/>